<reference evidence="4 5" key="2">
    <citation type="journal article" date="2016" name="PeerJ">
        <title>Analysis of five complete genome sequences for members of the class Peribacteria in the recently recognized Peregrinibacteria bacterial phylum.</title>
        <authorList>
            <person name="Anantharaman K."/>
            <person name="Brown C.T."/>
            <person name="Burstein D."/>
            <person name="Castelle C.J."/>
            <person name="Probst A.J."/>
            <person name="Thomas B.C."/>
            <person name="Williams K.H."/>
            <person name="Banfield J.F."/>
        </authorList>
    </citation>
    <scope>NUCLEOTIDE SEQUENCE [LARGE SCALE GENOMIC DNA]</scope>
    <source>
        <strain evidence="4">RIFOXYD1_FULL_PER-ii_59_16</strain>
    </source>
</reference>
<organism evidence="4 5">
    <name type="scientific">Candidatus Peribacter riflensis</name>
    <dbReference type="NCBI Taxonomy" id="1735162"/>
    <lineage>
        <taxon>Bacteria</taxon>
        <taxon>Candidatus Peregrinibacteriota</taxon>
        <taxon>Candidatus Peribacteria</taxon>
        <taxon>Candidatus Peribacterales</taxon>
        <taxon>Candidatus Peribacteraceae</taxon>
        <taxon>Candidatus Peribacter</taxon>
    </lineage>
</organism>
<dbReference type="Proteomes" id="UP000069135">
    <property type="component" value="Chromosome"/>
</dbReference>
<dbReference type="InterPro" id="IPR031107">
    <property type="entry name" value="Small_HSP"/>
</dbReference>
<evidence type="ECO:0000256" key="1">
    <source>
        <dbReference type="PROSITE-ProRule" id="PRU00285"/>
    </source>
</evidence>
<accession>A0A0S1SP00</accession>
<dbReference type="PANTHER" id="PTHR11527">
    <property type="entry name" value="HEAT-SHOCK PROTEIN 20 FAMILY MEMBER"/>
    <property type="match status" value="1"/>
</dbReference>
<dbReference type="Pfam" id="PF00011">
    <property type="entry name" value="HSP20"/>
    <property type="match status" value="1"/>
</dbReference>
<evidence type="ECO:0000259" key="3">
    <source>
        <dbReference type="PROSITE" id="PS01031"/>
    </source>
</evidence>
<dbReference type="STRING" id="1735162.PeribacterB2_1079"/>
<dbReference type="KEGG" id="prf:PeribacterA2_1077"/>
<dbReference type="InterPro" id="IPR008978">
    <property type="entry name" value="HSP20-like_chaperone"/>
</dbReference>
<protein>
    <recommendedName>
        <fullName evidence="3">SHSP domain-containing protein</fullName>
    </recommendedName>
</protein>
<dbReference type="AlphaFoldDB" id="A0A0S1SQ75"/>
<evidence type="ECO:0000313" key="4">
    <source>
        <dbReference type="EMBL" id="ALM13739.1"/>
    </source>
</evidence>
<dbReference type="Gene3D" id="2.60.40.790">
    <property type="match status" value="1"/>
</dbReference>
<accession>A0A0S1SUZ4</accession>
<sequence length="152" mass="16882">MASSPFHGIFSSFGSPEWDQRAAPTGTAVKLTAEEPASPRPTGIGQIAVDIYEQDSYYIIRAPLAGVKLSDLDIEVDEKVLTIRGKRSVPDVIPHDQYYLQECFWGEFSRSVTLPCTIDPKRVKATFNRDCILKVLVPKEEKVKVVRISEGG</sequence>
<dbReference type="SUPFAM" id="SSF49764">
    <property type="entry name" value="HSP20-like chaperones"/>
    <property type="match status" value="1"/>
</dbReference>
<dbReference type="CDD" id="cd06464">
    <property type="entry name" value="ACD_sHsps-like"/>
    <property type="match status" value="1"/>
</dbReference>
<evidence type="ECO:0000313" key="5">
    <source>
        <dbReference type="Proteomes" id="UP000069135"/>
    </source>
</evidence>
<evidence type="ECO:0000256" key="2">
    <source>
        <dbReference type="RuleBase" id="RU003616"/>
    </source>
</evidence>
<proteinExistence type="inferred from homology"/>
<comment type="similarity">
    <text evidence="1 2">Belongs to the small heat shock protein (HSP20) family.</text>
</comment>
<dbReference type="InterPro" id="IPR002068">
    <property type="entry name" value="A-crystallin/Hsp20_dom"/>
</dbReference>
<accession>A0A0S1SIB5</accession>
<accession>A0A0S1SQS2</accession>
<name>A0A0S1SQ75_9BACT</name>
<reference evidence="5" key="1">
    <citation type="submission" date="2015-10" db="EMBL/GenBank/DDBJ databases">
        <title>Analysis of five complete genome sequences for members of the class Peribacteria in the recently recognized Peregrinibacteria bacterial phylum.</title>
        <authorList>
            <person name="Anantharaman K."/>
            <person name="Brown C.T."/>
            <person name="Burstein D."/>
            <person name="Castelle C.J."/>
            <person name="Probst A.J."/>
            <person name="Thomas B.C."/>
            <person name="Williams K.H."/>
            <person name="Banfield J.F."/>
        </authorList>
    </citation>
    <scope>NUCLEOTIDE SEQUENCE [LARGE SCALE GENOMIC DNA]</scope>
</reference>
<accession>A0A0S1SQ75</accession>
<dbReference type="EMBL" id="CP013065">
    <property type="protein sequence ID" value="ALM13739.1"/>
    <property type="molecule type" value="Genomic_DNA"/>
</dbReference>
<dbReference type="PROSITE" id="PS01031">
    <property type="entry name" value="SHSP"/>
    <property type="match status" value="1"/>
</dbReference>
<gene>
    <name evidence="4" type="ORF">PeribacterD1_1077</name>
</gene>
<feature type="domain" description="SHSP" evidence="3">
    <location>
        <begin position="40"/>
        <end position="152"/>
    </location>
</feature>